<dbReference type="InterPro" id="IPR001810">
    <property type="entry name" value="F-box_dom"/>
</dbReference>
<evidence type="ECO:0000259" key="1">
    <source>
        <dbReference type="Pfam" id="PF12937"/>
    </source>
</evidence>
<dbReference type="Gene3D" id="1.20.1280.50">
    <property type="match status" value="1"/>
</dbReference>
<sequence>MHNDLPPELLDEILSYLHVGSWEPTTLSPRLDEYELDSCSRVCRAWNAVARPRLLRDVTYSFRAVPHDASLNEHGDYRGTLAKYSCFYPRHKEDVRYKTFPMFVNFVAQSPMAQHSIRRLRLDAWPRGSSGSPFLVETHDCIDHVLFVQLLQMLSRLCVLHLVNVNITCPPVRQPPVVHPSLRRLSICTWLETDGFHRSWPGLHIKDILDCFARIEELQVDVPNFAWYFSQEEARDDWPDMAAIEKLILGDSVYLDEGLYDYLFVTRRMRGIRRVAIEHLSPESAIDLLGEMGVEELQLTCKDPSDFAGLEGMLDLSSCAQLQRLTVRLPVLLTSEEQPSTGADCGISTFSHWATAIDLHNANLPLLVELRISLQIHRPFAFPDLEAASEPVSEEDLRSFEDMLTELANRFNLPGITFSLNGSDSSVKPTERITDLLGFCCPELMKRKKCFIVDDEESEFPGYNTDTFLT</sequence>
<comment type="caution">
    <text evidence="2">The sequence shown here is derived from an EMBL/GenBank/DDBJ whole genome shotgun (WGS) entry which is preliminary data.</text>
</comment>
<dbReference type="SUPFAM" id="SSF81383">
    <property type="entry name" value="F-box domain"/>
    <property type="match status" value="1"/>
</dbReference>
<reference evidence="2 3" key="1">
    <citation type="submission" date="2021-08" db="EMBL/GenBank/DDBJ databases">
        <title>Draft Genome Sequence of Phanerochaete sordida strain YK-624.</title>
        <authorList>
            <person name="Mori T."/>
            <person name="Dohra H."/>
            <person name="Suzuki T."/>
            <person name="Kawagishi H."/>
            <person name="Hirai H."/>
        </authorList>
    </citation>
    <scope>NUCLEOTIDE SEQUENCE [LARGE SCALE GENOMIC DNA]</scope>
    <source>
        <strain evidence="2 3">YK-624</strain>
    </source>
</reference>
<accession>A0A9P3FXB5</accession>
<dbReference type="AlphaFoldDB" id="A0A9P3FXB5"/>
<dbReference type="EMBL" id="BPQB01000001">
    <property type="protein sequence ID" value="GJE84080.1"/>
    <property type="molecule type" value="Genomic_DNA"/>
</dbReference>
<organism evidence="2 3">
    <name type="scientific">Phanerochaete sordida</name>
    <dbReference type="NCBI Taxonomy" id="48140"/>
    <lineage>
        <taxon>Eukaryota</taxon>
        <taxon>Fungi</taxon>
        <taxon>Dikarya</taxon>
        <taxon>Basidiomycota</taxon>
        <taxon>Agaricomycotina</taxon>
        <taxon>Agaricomycetes</taxon>
        <taxon>Polyporales</taxon>
        <taxon>Phanerochaetaceae</taxon>
        <taxon>Phanerochaete</taxon>
    </lineage>
</organism>
<evidence type="ECO:0000313" key="2">
    <source>
        <dbReference type="EMBL" id="GJE84080.1"/>
    </source>
</evidence>
<gene>
    <name evidence="2" type="ORF">PsYK624_001550</name>
</gene>
<proteinExistence type="predicted"/>
<dbReference type="Proteomes" id="UP000703269">
    <property type="component" value="Unassembled WGS sequence"/>
</dbReference>
<dbReference type="OrthoDB" id="10671859at2759"/>
<evidence type="ECO:0000313" key="3">
    <source>
        <dbReference type="Proteomes" id="UP000703269"/>
    </source>
</evidence>
<name>A0A9P3FXB5_9APHY</name>
<dbReference type="InterPro" id="IPR036047">
    <property type="entry name" value="F-box-like_dom_sf"/>
</dbReference>
<protein>
    <recommendedName>
        <fullName evidence="1">F-box domain-containing protein</fullName>
    </recommendedName>
</protein>
<feature type="domain" description="F-box" evidence="1">
    <location>
        <begin position="3"/>
        <end position="57"/>
    </location>
</feature>
<keyword evidence="3" id="KW-1185">Reference proteome</keyword>
<dbReference type="Pfam" id="PF12937">
    <property type="entry name" value="F-box-like"/>
    <property type="match status" value="1"/>
</dbReference>